<dbReference type="PANTHER" id="PTHR35936">
    <property type="entry name" value="MEMBRANE-BOUND LYTIC MUREIN TRANSGLYCOSYLASE F"/>
    <property type="match status" value="1"/>
</dbReference>
<organism evidence="4 5">
    <name type="scientific">Ferrovibrio terrae</name>
    <dbReference type="NCBI Taxonomy" id="2594003"/>
    <lineage>
        <taxon>Bacteria</taxon>
        <taxon>Pseudomonadati</taxon>
        <taxon>Pseudomonadota</taxon>
        <taxon>Alphaproteobacteria</taxon>
        <taxon>Rhodospirillales</taxon>
        <taxon>Rhodospirillaceae</taxon>
        <taxon>Ferrovibrio</taxon>
    </lineage>
</organism>
<dbReference type="OrthoDB" id="8479038at2"/>
<keyword evidence="1 2" id="KW-0732">Signal</keyword>
<dbReference type="InterPro" id="IPR001638">
    <property type="entry name" value="Solute-binding_3/MltF_N"/>
</dbReference>
<dbReference type="SUPFAM" id="SSF53850">
    <property type="entry name" value="Periplasmic binding protein-like II"/>
    <property type="match status" value="1"/>
</dbReference>
<accession>A0A516GWK7</accession>
<evidence type="ECO:0000256" key="1">
    <source>
        <dbReference type="ARBA" id="ARBA00022729"/>
    </source>
</evidence>
<feature type="signal peptide" evidence="2">
    <location>
        <begin position="1"/>
        <end position="24"/>
    </location>
</feature>
<dbReference type="PANTHER" id="PTHR35936:SF25">
    <property type="entry name" value="ABC TRANSPORTER SUBSTRATE-BINDING PROTEIN"/>
    <property type="match status" value="1"/>
</dbReference>
<dbReference type="EMBL" id="CP041636">
    <property type="protein sequence ID" value="QDO95899.1"/>
    <property type="molecule type" value="Genomic_DNA"/>
</dbReference>
<dbReference type="Proteomes" id="UP000317496">
    <property type="component" value="Chromosome"/>
</dbReference>
<dbReference type="RefSeq" id="WP_144066880.1">
    <property type="nucleotide sequence ID" value="NZ_CP041636.1"/>
</dbReference>
<evidence type="ECO:0000313" key="5">
    <source>
        <dbReference type="Proteomes" id="UP000317496"/>
    </source>
</evidence>
<name>A0A516GWK7_9PROT</name>
<feature type="chain" id="PRO_5021885870" evidence="2">
    <location>
        <begin position="25"/>
        <end position="248"/>
    </location>
</feature>
<dbReference type="Gene3D" id="3.40.190.10">
    <property type="entry name" value="Periplasmic binding protein-like II"/>
    <property type="match status" value="2"/>
</dbReference>
<dbReference type="Pfam" id="PF00497">
    <property type="entry name" value="SBP_bac_3"/>
    <property type="match status" value="1"/>
</dbReference>
<gene>
    <name evidence="4" type="ORF">FNB15_00755</name>
</gene>
<proteinExistence type="predicted"/>
<evidence type="ECO:0000256" key="2">
    <source>
        <dbReference type="SAM" id="SignalP"/>
    </source>
</evidence>
<evidence type="ECO:0000313" key="4">
    <source>
        <dbReference type="EMBL" id="QDO95899.1"/>
    </source>
</evidence>
<protein>
    <submittedName>
        <fullName evidence="4">Transporter substrate-binding domain-containing protein</fullName>
    </submittedName>
</protein>
<dbReference type="KEGG" id="fer:FNB15_00755"/>
<sequence>MRILPILFVAICAAVTAFFPPAAAAQPLALVTGEDYPPFADARAPGGGLAVLLVQQVMRRMNTTATIDTAPWRRGYEETLRGRFDATFPYVRTADREREFLYSDPLFHVRQSVFMPAARRFAYRGHADLKGRRVCSPLGYAPPLVLQTMIDNKQIERVTVANAGACPGLLLADRADFFIQDLRIGQALITKAGLTQDIIAVSEPPFGTSEIHLIVPRARADAAGLIARFNAALAQVRTSGDYDRLLMQ</sequence>
<evidence type="ECO:0000259" key="3">
    <source>
        <dbReference type="SMART" id="SM00062"/>
    </source>
</evidence>
<reference evidence="4 5" key="1">
    <citation type="submission" date="2019-07" db="EMBL/GenBank/DDBJ databases">
        <title>Genome sequencing for Ferrovibrio sp. K5.</title>
        <authorList>
            <person name="Park S.-J."/>
        </authorList>
    </citation>
    <scope>NUCLEOTIDE SEQUENCE [LARGE SCALE GENOMIC DNA]</scope>
    <source>
        <strain evidence="4 5">K5</strain>
    </source>
</reference>
<dbReference type="SMART" id="SM00062">
    <property type="entry name" value="PBPb"/>
    <property type="match status" value="1"/>
</dbReference>
<dbReference type="AlphaFoldDB" id="A0A516GWK7"/>
<feature type="domain" description="Solute-binding protein family 3/N-terminal" evidence="3">
    <location>
        <begin position="27"/>
        <end position="248"/>
    </location>
</feature>
<keyword evidence="5" id="KW-1185">Reference proteome</keyword>